<dbReference type="Pfam" id="PF00534">
    <property type="entry name" value="Glycos_transf_1"/>
    <property type="match status" value="1"/>
</dbReference>
<keyword evidence="4" id="KW-1185">Reference proteome</keyword>
<dbReference type="SUPFAM" id="SSF53756">
    <property type="entry name" value="UDP-Glycosyltransferase/glycogen phosphorylase"/>
    <property type="match status" value="1"/>
</dbReference>
<dbReference type="InterPro" id="IPR001296">
    <property type="entry name" value="Glyco_trans_1"/>
</dbReference>
<feature type="domain" description="Glycosyltransferase subfamily 4-like N-terminal" evidence="2">
    <location>
        <begin position="18"/>
        <end position="184"/>
    </location>
</feature>
<dbReference type="AlphaFoldDB" id="A0A840YFC1"/>
<sequence length="371" mass="38734">MTSALQGMRLLMTADAAGGVWTYALDLAGALFAQGVTVTLAVLGPAPDAGQRMVAEAVPGLDLRVTGLPLDWLAEGPGPVLAAGEALAALAREVRADLVHLNSPAHAAGGGFPAPVLAVSHSCTATWWDAVRGGEMPESFRWRAELLRRGALAADLLVVPSEAFAEATARRYALPRRPVAVHNGRRPMLSALPPREVPEVFALTAGRLWDAGKNMEALDRAAARLSLPVLAAGGLDGPDGTRTVLHHLRALGSLDEASLAGWLLAQPVYVSPALYEPFGLAVVEAAQAGCPLVLSDIPTFRELWEGAAIFVPPRDDAAIARAIADLAKDEAERARLGAAARARAARYGVTRMAEAMLALYRGLLMPGSAAA</sequence>
<feature type="domain" description="Glycosyl transferase family 1" evidence="1">
    <location>
        <begin position="246"/>
        <end position="342"/>
    </location>
</feature>
<proteinExistence type="predicted"/>
<organism evidence="3 4">
    <name type="scientific">Muricoccus pecuniae</name>
    <dbReference type="NCBI Taxonomy" id="693023"/>
    <lineage>
        <taxon>Bacteria</taxon>
        <taxon>Pseudomonadati</taxon>
        <taxon>Pseudomonadota</taxon>
        <taxon>Alphaproteobacteria</taxon>
        <taxon>Acetobacterales</taxon>
        <taxon>Roseomonadaceae</taxon>
        <taxon>Muricoccus</taxon>
    </lineage>
</organism>
<dbReference type="PANTHER" id="PTHR46401">
    <property type="entry name" value="GLYCOSYLTRANSFERASE WBBK-RELATED"/>
    <property type="match status" value="1"/>
</dbReference>
<dbReference type="Gene3D" id="3.40.50.2000">
    <property type="entry name" value="Glycogen Phosphorylase B"/>
    <property type="match status" value="2"/>
</dbReference>
<accession>A0A840YFC1</accession>
<keyword evidence="3" id="KW-0808">Transferase</keyword>
<protein>
    <submittedName>
        <fullName evidence="3">Glycosyltransferase involved in cell wall biosynthesis</fullName>
    </submittedName>
</protein>
<dbReference type="Pfam" id="PF13439">
    <property type="entry name" value="Glyco_transf_4"/>
    <property type="match status" value="1"/>
</dbReference>
<dbReference type="GO" id="GO:0016757">
    <property type="term" value="F:glycosyltransferase activity"/>
    <property type="evidence" value="ECO:0007669"/>
    <property type="project" value="InterPro"/>
</dbReference>
<dbReference type="InterPro" id="IPR028098">
    <property type="entry name" value="Glyco_trans_4-like_N"/>
</dbReference>
<dbReference type="Proteomes" id="UP000580654">
    <property type="component" value="Unassembled WGS sequence"/>
</dbReference>
<dbReference type="RefSeq" id="WP_312861859.1">
    <property type="nucleotide sequence ID" value="NZ_JACIJD010000002.1"/>
</dbReference>
<gene>
    <name evidence="3" type="ORF">FHS87_000589</name>
</gene>
<comment type="caution">
    <text evidence="3">The sequence shown here is derived from an EMBL/GenBank/DDBJ whole genome shotgun (WGS) entry which is preliminary data.</text>
</comment>
<evidence type="ECO:0000259" key="1">
    <source>
        <dbReference type="Pfam" id="PF00534"/>
    </source>
</evidence>
<evidence type="ECO:0000259" key="2">
    <source>
        <dbReference type="Pfam" id="PF13439"/>
    </source>
</evidence>
<dbReference type="EMBL" id="JACIJD010000002">
    <property type="protein sequence ID" value="MBB5692574.1"/>
    <property type="molecule type" value="Genomic_DNA"/>
</dbReference>
<reference evidence="3 4" key="1">
    <citation type="submission" date="2020-08" db="EMBL/GenBank/DDBJ databases">
        <title>Genomic Encyclopedia of Type Strains, Phase IV (KMG-IV): sequencing the most valuable type-strain genomes for metagenomic binning, comparative biology and taxonomic classification.</title>
        <authorList>
            <person name="Goeker M."/>
        </authorList>
    </citation>
    <scope>NUCLEOTIDE SEQUENCE [LARGE SCALE GENOMIC DNA]</scope>
    <source>
        <strain evidence="3 4">DSM 25622</strain>
    </source>
</reference>
<dbReference type="PANTHER" id="PTHR46401:SF8">
    <property type="entry name" value="BLL6006 PROTEIN"/>
    <property type="match status" value="1"/>
</dbReference>
<evidence type="ECO:0000313" key="3">
    <source>
        <dbReference type="EMBL" id="MBB5692574.1"/>
    </source>
</evidence>
<evidence type="ECO:0000313" key="4">
    <source>
        <dbReference type="Proteomes" id="UP000580654"/>
    </source>
</evidence>
<dbReference type="CDD" id="cd03801">
    <property type="entry name" value="GT4_PimA-like"/>
    <property type="match status" value="1"/>
</dbReference>
<name>A0A840YFC1_9PROT</name>